<keyword evidence="3" id="KW-0464">Manganese</keyword>
<dbReference type="Pfam" id="PF01501">
    <property type="entry name" value="Glyco_transf_8"/>
    <property type="match status" value="1"/>
</dbReference>
<dbReference type="InterPro" id="IPR050587">
    <property type="entry name" value="GNT1/Glycosyltrans_8"/>
</dbReference>
<proteinExistence type="predicted"/>
<dbReference type="OMA" id="VCVITYS"/>
<reference evidence="4" key="2">
    <citation type="submission" date="2015-03" db="UniProtKB">
        <authorList>
            <consortium name="EnsemblPlants"/>
        </authorList>
    </citation>
    <scope>IDENTIFICATION</scope>
</reference>
<reference evidence="4 5" key="1">
    <citation type="journal article" date="2014" name="Genome Biol.">
        <title>Transcriptome and methylome profiling reveals relics of genome dominance in the mesopolyploid Brassica oleracea.</title>
        <authorList>
            <person name="Parkin I.A."/>
            <person name="Koh C."/>
            <person name="Tang H."/>
            <person name="Robinson S.J."/>
            <person name="Kagale S."/>
            <person name="Clarke W.E."/>
            <person name="Town C.D."/>
            <person name="Nixon J."/>
            <person name="Krishnakumar V."/>
            <person name="Bidwell S.L."/>
            <person name="Denoeud F."/>
            <person name="Belcram H."/>
            <person name="Links M.G."/>
            <person name="Just J."/>
            <person name="Clarke C."/>
            <person name="Bender T."/>
            <person name="Huebert T."/>
            <person name="Mason A.S."/>
            <person name="Pires J.C."/>
            <person name="Barker G."/>
            <person name="Moore J."/>
            <person name="Walley P.G."/>
            <person name="Manoli S."/>
            <person name="Batley J."/>
            <person name="Edwards D."/>
            <person name="Nelson M.N."/>
            <person name="Wang X."/>
            <person name="Paterson A.H."/>
            <person name="King G."/>
            <person name="Bancroft I."/>
            <person name="Chalhoub B."/>
            <person name="Sharpe A.G."/>
        </authorList>
    </citation>
    <scope>NUCLEOTIDE SEQUENCE</scope>
    <source>
        <strain evidence="4 5">cv. TO1000</strain>
    </source>
</reference>
<dbReference type="EnsemblPlants" id="Bo3g170830.1">
    <property type="protein sequence ID" value="Bo3g170830.1"/>
    <property type="gene ID" value="Bo3g170830"/>
</dbReference>
<name>A0A0D3BLN9_BRAOL</name>
<dbReference type="Gene3D" id="3.90.550.10">
    <property type="entry name" value="Spore Coat Polysaccharide Biosynthesis Protein SpsA, Chain A"/>
    <property type="match status" value="2"/>
</dbReference>
<dbReference type="HOGENOM" id="CLU_296716_0_0_1"/>
<dbReference type="AlphaFoldDB" id="A0A0D3BLN9"/>
<dbReference type="GO" id="GO:0016757">
    <property type="term" value="F:glycosyltransferase activity"/>
    <property type="evidence" value="ECO:0007669"/>
    <property type="project" value="UniProtKB-KW"/>
</dbReference>
<organism evidence="4 5">
    <name type="scientific">Brassica oleracea var. oleracea</name>
    <dbReference type="NCBI Taxonomy" id="109376"/>
    <lineage>
        <taxon>Eukaryota</taxon>
        <taxon>Viridiplantae</taxon>
        <taxon>Streptophyta</taxon>
        <taxon>Embryophyta</taxon>
        <taxon>Tracheophyta</taxon>
        <taxon>Spermatophyta</taxon>
        <taxon>Magnoliopsida</taxon>
        <taxon>eudicotyledons</taxon>
        <taxon>Gunneridae</taxon>
        <taxon>Pentapetalae</taxon>
        <taxon>rosids</taxon>
        <taxon>malvids</taxon>
        <taxon>Brassicales</taxon>
        <taxon>Brassicaceae</taxon>
        <taxon>Brassiceae</taxon>
        <taxon>Brassica</taxon>
    </lineage>
</organism>
<keyword evidence="5" id="KW-1185">Reference proteome</keyword>
<evidence type="ECO:0000256" key="2">
    <source>
        <dbReference type="ARBA" id="ARBA00022679"/>
    </source>
</evidence>
<evidence type="ECO:0008006" key="6">
    <source>
        <dbReference type="Google" id="ProtNLM"/>
    </source>
</evidence>
<dbReference type="STRING" id="109376.A0A0D3BLN9"/>
<dbReference type="Proteomes" id="UP000032141">
    <property type="component" value="Chromosome C3"/>
</dbReference>
<dbReference type="Gramene" id="Bo3g170830.1">
    <property type="protein sequence ID" value="Bo3g170830.1"/>
    <property type="gene ID" value="Bo3g170830"/>
</dbReference>
<evidence type="ECO:0000313" key="5">
    <source>
        <dbReference type="Proteomes" id="UP000032141"/>
    </source>
</evidence>
<dbReference type="InterPro" id="IPR002495">
    <property type="entry name" value="Glyco_trans_8"/>
</dbReference>
<accession>A0A0D3BLN9</accession>
<dbReference type="PANTHER" id="PTHR11183">
    <property type="entry name" value="GLYCOGENIN SUBFAMILY MEMBER"/>
    <property type="match status" value="1"/>
</dbReference>
<dbReference type="InterPro" id="IPR029044">
    <property type="entry name" value="Nucleotide-diphossugar_trans"/>
</dbReference>
<keyword evidence="2" id="KW-0808">Transferase</keyword>
<protein>
    <recommendedName>
        <fullName evidence="6">Hexosyltransferase</fullName>
    </recommendedName>
</protein>
<dbReference type="SUPFAM" id="SSF53448">
    <property type="entry name" value="Nucleotide-diphospho-sugar transferases"/>
    <property type="match status" value="2"/>
</dbReference>
<dbReference type="eggNOG" id="KOG1950">
    <property type="taxonomic scope" value="Eukaryota"/>
</dbReference>
<evidence type="ECO:0000313" key="4">
    <source>
        <dbReference type="EnsemblPlants" id="Bo3g170830.1"/>
    </source>
</evidence>
<keyword evidence="1" id="KW-0328">Glycosyltransferase</keyword>
<evidence type="ECO:0000256" key="1">
    <source>
        <dbReference type="ARBA" id="ARBA00022676"/>
    </source>
</evidence>
<evidence type="ECO:0000256" key="3">
    <source>
        <dbReference type="ARBA" id="ARBA00023211"/>
    </source>
</evidence>
<sequence length="1017" mass="116074">MKEKCFLLRNGRTMMMVMKIAPSKSALIRFNLILFSLSFLLYTAFSLHPSSSVYFRSAASFVGCSFRHCTPKVTRGVKMQELTVENQINKIGSQIASNQTKLEAPSFMEEILTRGLGKTKIGMVNMEEADLTQWKRYGETNHIHFDRVSKLFTWHDLFPEWIDEEEDHEVPTCPEIPMPDLERLEKFDLIVVKLPCKYPEEGWRREVLRLQVNLVAANLVAKKGKTDWTWKSKVLFWSKCQPMIEIFRCDDMEKREGNWWLYRPEVVRLQQKVSLPIGSCNLALPLWAPQGIDKVYDLTKIKAETRRPKREAYATVLHSSESYVCGAITLAQSLLKTNTKRDLILLHDDSISITKLRALAAAGWKLRRILRIRNPLAEKDSYNEYNYSKFRLWQLTDYDKVVFIDADIIVLLNLDLLFHFPQMSATGNDVWIFNSGVMVIEPSNCTFSTIMSQRNDIVSYNGGDQGENITTPPPLLHLDAGEAHGHRRRALNSVCVITYSLFFFVVFNICTRTVIVSHAAAPLDPLVITFSPPIRDTTAFHVPLLATTHPLRASSPSLVMPSFSAFIVLAALPFMLVSAGSSDGSNGLVSSTAMKTTGGPGVSSSEGHCCSSVLRNLHNDGSSVWNIRSESWISRLKDPRWVQLHPSTSISLPLPFISANEKSTAVLFSHRQGGAVTTTPLSSLFMCFLTLIFKPLTPSSKQVTLRREVAPPPRRFVPPTPRCELTGDFDTALQRRDASFTPLFWAWTLNNKCSSPFNDPKGLSSDLPPQSYPTSFSRFVSKSNIPMELEMTTVSTVSPNNMLSGTVEIHLVSRIIADLVCLMDCIFTSSFSMSSSVLVFTNDFQTRSLGSPLIGSCTDFSMFLGASVLGFQVKFVYGYLNEIFVWWHRLPRRVNFLKNFWSNTTNERNIKNSLFTAEPPQLYAVHYLGWKPWLCYRDYDCNFDVEQHVYASDTAHDRWWKVHDAMDEDLQRFCRLTKKRRTELNWERRRSRRRGSTDFHWRINVTDPRRRRSYLIG</sequence>